<name>A0A7K0CXZ4_9NOCA</name>
<accession>A0A7K0CXZ4</accession>
<dbReference type="Proteomes" id="UP000438448">
    <property type="component" value="Unassembled WGS sequence"/>
</dbReference>
<dbReference type="AlphaFoldDB" id="A0A7K0CXZ4"/>
<sequence length="73" mass="8139">MRPKGFSGYGDMAKKVHLQLRFPLGGAVLDYRAERSVAHRVAIELSRHGVDVSIDDNLRTGLADLPHEELWAV</sequence>
<keyword evidence="2" id="KW-1185">Reference proteome</keyword>
<dbReference type="EMBL" id="WEGK01000002">
    <property type="protein sequence ID" value="MQY18367.1"/>
    <property type="molecule type" value="Genomic_DNA"/>
</dbReference>
<proteinExistence type="predicted"/>
<gene>
    <name evidence="1" type="ORF">NRB20_14430</name>
</gene>
<evidence type="ECO:0000313" key="1">
    <source>
        <dbReference type="EMBL" id="MQY18367.1"/>
    </source>
</evidence>
<evidence type="ECO:0000313" key="2">
    <source>
        <dbReference type="Proteomes" id="UP000438448"/>
    </source>
</evidence>
<dbReference type="OrthoDB" id="4565731at2"/>
<reference evidence="1 2" key="1">
    <citation type="submission" date="2019-10" db="EMBL/GenBank/DDBJ databases">
        <title>Nocardia macrotermitis sp. nov. and Nocardia aurantia sp. nov., isolated from the gut of fungus growing-termite Macrotermes natalensis.</title>
        <authorList>
            <person name="Benndorf R."/>
            <person name="Schwitalla J."/>
            <person name="Martin K."/>
            <person name="De Beer W."/>
            <person name="Kaster A.-K."/>
            <person name="Vollmers J."/>
            <person name="Poulsen M."/>
            <person name="Beemelmanns C."/>
        </authorList>
    </citation>
    <scope>NUCLEOTIDE SEQUENCE [LARGE SCALE GENOMIC DNA]</scope>
    <source>
        <strain evidence="1 2">RB20</strain>
    </source>
</reference>
<comment type="caution">
    <text evidence="1">The sequence shown here is derived from an EMBL/GenBank/DDBJ whole genome shotgun (WGS) entry which is preliminary data.</text>
</comment>
<protein>
    <submittedName>
        <fullName evidence="1">Uncharacterized protein</fullName>
    </submittedName>
</protein>
<dbReference type="RefSeq" id="WP_153408501.1">
    <property type="nucleotide sequence ID" value="NZ_WEGK01000002.1"/>
</dbReference>
<organism evidence="1 2">
    <name type="scientific">Nocardia macrotermitis</name>
    <dbReference type="NCBI Taxonomy" id="2585198"/>
    <lineage>
        <taxon>Bacteria</taxon>
        <taxon>Bacillati</taxon>
        <taxon>Actinomycetota</taxon>
        <taxon>Actinomycetes</taxon>
        <taxon>Mycobacteriales</taxon>
        <taxon>Nocardiaceae</taxon>
        <taxon>Nocardia</taxon>
    </lineage>
</organism>